<evidence type="ECO:0000256" key="2">
    <source>
        <dbReference type="SAM" id="MobiDB-lite"/>
    </source>
</evidence>
<protein>
    <recommendedName>
        <fullName evidence="3">NADH:ubiquinone oxidoreductase intermediate-associated protein 30 domain-containing protein</fullName>
    </recommendedName>
</protein>
<dbReference type="AlphaFoldDB" id="D5H8M1"/>
<dbReference type="InterPro" id="IPR013857">
    <property type="entry name" value="NADH-UbQ_OxRdtase-assoc_prot30"/>
</dbReference>
<proteinExistence type="inferred from homology"/>
<reference evidence="4 5" key="1">
    <citation type="journal article" date="2010" name="ISME J.">
        <title>Fine-scale evolution: genomic, phenotypic and ecological differentiation in two coexisting Salinibacter ruber strains.</title>
        <authorList>
            <person name="Pena A."/>
            <person name="Teeling H."/>
            <person name="Huerta-Cepas J."/>
            <person name="Santos F."/>
            <person name="Yarza P."/>
            <person name="Brito-Echeverria J."/>
            <person name="Lucio M."/>
            <person name="Schmitt-Kopplin P."/>
            <person name="Meseguer I."/>
            <person name="Schenowitz C."/>
            <person name="Dossat C."/>
            <person name="Barbe V."/>
            <person name="Dopazo J."/>
            <person name="Rossello-Mora R."/>
            <person name="Schuler M."/>
            <person name="Glockner F.O."/>
            <person name="Amann R."/>
            <person name="Gabaldon T."/>
            <person name="Anton J."/>
        </authorList>
    </citation>
    <scope>NUCLEOTIDE SEQUENCE [LARGE SCALE GENOMIC DNA]</scope>
    <source>
        <strain evidence="4 5">M8</strain>
    </source>
</reference>
<feature type="domain" description="NADH:ubiquinone oxidoreductase intermediate-associated protein 30" evidence="3">
    <location>
        <begin position="11"/>
        <end position="163"/>
    </location>
</feature>
<dbReference type="SUPFAM" id="SSF49785">
    <property type="entry name" value="Galactose-binding domain-like"/>
    <property type="match status" value="1"/>
</dbReference>
<dbReference type="EMBL" id="FP565814">
    <property type="protein sequence ID" value="CBH24376.1"/>
    <property type="molecule type" value="Genomic_DNA"/>
</dbReference>
<dbReference type="Proteomes" id="UP000000933">
    <property type="component" value="Chromosome"/>
</dbReference>
<evidence type="ECO:0000313" key="4">
    <source>
        <dbReference type="EMBL" id="CBH24376.1"/>
    </source>
</evidence>
<dbReference type="PANTHER" id="PTHR13194">
    <property type="entry name" value="COMPLEX I INTERMEDIATE-ASSOCIATED PROTEIN 30"/>
    <property type="match status" value="1"/>
</dbReference>
<reference evidence="5" key="2">
    <citation type="submission" date="2010-04" db="EMBL/GenBank/DDBJ databases">
        <title>Genome sequence of Salinibacter ruber M8.</title>
        <authorList>
            <consortium name="Genoscope"/>
        </authorList>
    </citation>
    <scope>NUCLEOTIDE SEQUENCE [LARGE SCALE GENOMIC DNA]</scope>
    <source>
        <strain evidence="5">M8</strain>
    </source>
</reference>
<name>D5H8M1_SALRM</name>
<evidence type="ECO:0000259" key="3">
    <source>
        <dbReference type="Pfam" id="PF08547"/>
    </source>
</evidence>
<dbReference type="InterPro" id="IPR039131">
    <property type="entry name" value="NDUFAF1"/>
</dbReference>
<feature type="region of interest" description="Disordered" evidence="2">
    <location>
        <begin position="1"/>
        <end position="29"/>
    </location>
</feature>
<dbReference type="GO" id="GO:0010257">
    <property type="term" value="P:NADH dehydrogenase complex assembly"/>
    <property type="evidence" value="ECO:0007669"/>
    <property type="project" value="TreeGrafter"/>
</dbReference>
<gene>
    <name evidence="4" type="ordered locus">SRM_01455</name>
</gene>
<dbReference type="PANTHER" id="PTHR13194:SF19">
    <property type="entry name" value="NAD(P)-BINDING ROSSMANN-FOLD SUPERFAMILY PROTEIN"/>
    <property type="match status" value="1"/>
</dbReference>
<dbReference type="InterPro" id="IPR008979">
    <property type="entry name" value="Galactose-bd-like_sf"/>
</dbReference>
<evidence type="ECO:0000313" key="5">
    <source>
        <dbReference type="Proteomes" id="UP000000933"/>
    </source>
</evidence>
<dbReference type="KEGG" id="srm:SRM_01455"/>
<evidence type="ECO:0000256" key="1">
    <source>
        <dbReference type="ARBA" id="ARBA00007884"/>
    </source>
</evidence>
<organism evidence="4 5">
    <name type="scientific">Salinibacter ruber (strain M8)</name>
    <dbReference type="NCBI Taxonomy" id="761659"/>
    <lineage>
        <taxon>Bacteria</taxon>
        <taxon>Pseudomonadati</taxon>
        <taxon>Rhodothermota</taxon>
        <taxon>Rhodothermia</taxon>
        <taxon>Rhodothermales</taxon>
        <taxon>Salinibacteraceae</taxon>
        <taxon>Salinibacter</taxon>
    </lineage>
</organism>
<dbReference type="GO" id="GO:0051082">
    <property type="term" value="F:unfolded protein binding"/>
    <property type="evidence" value="ECO:0007669"/>
    <property type="project" value="TreeGrafter"/>
</dbReference>
<dbReference type="Pfam" id="PF08547">
    <property type="entry name" value="CIA30"/>
    <property type="match status" value="1"/>
</dbReference>
<comment type="similarity">
    <text evidence="1">Belongs to the CIA30 family.</text>
</comment>
<sequence length="174" mass="18677">MGSSMTASPLFDFSSPAPDAPDDWRSVDDPVMGGVSESEFVAGEDHAVFTGTVSLDRGGGFASVRAPDGSYDLSDHAGLHLCLRGDGKHYRFTVYTEAGRSVSYRTSLAPPTEWTTLEVPFDTLTPYRRGTEVPDAPSFAPAQVRTMGFLIADEQDGPFRLEVAWIRAGLAPSA</sequence>
<accession>D5H8M1</accession>
<dbReference type="HOGENOM" id="CLU_059028_5_0_10"/>